<feature type="compositionally biased region" description="Acidic residues" evidence="1">
    <location>
        <begin position="516"/>
        <end position="544"/>
    </location>
</feature>
<sequence length="580" mass="64805">MSIIFGYCIAYRPTGWPYKITWLNVTQVCRQWRTVALNTASIWSRIDFSHPALAREMIRRSKAAPLDVVVMHPILSPRVVDGLTEALSNVGRIRSLVVHSTHLAHDSNALFANLDKPAPLLHTLDITGRSNLTFPDNMFAGDAPQLRKLKITGFHFPWSTSLLKNLTTLILHEPHDEPLVSHCPQCPSTKQLLEALQEMPGLSVLELINSLPLYTSERPAPTSVVDLPKLTRLRLSGTLRNCDHLLQNISFPASAAVHLTCKSFLLPPQGDRHAIALFHTLSQIYSASTNSEQFFKWLSIETTFPPLSVKANTQSEPKEPSSWQDVDGGSFVSPFHLQVDLFEFTGPMQALFRSVVQALPLGQLETLNLGLSPDDNTCSAKDVVDLFGGLNKVKTLSLQQRNIYSFVEALGPPTHNSDCGFDQTPTPSPTSPAGVVKKPRMTLPALETIKLTDVDFGEDSSRVEALIELLAFRRTHGKRVDSLVLKECIRIYAEGVRKLSNSVIVDWDGEERCSSEDEDEEDDDDEDDGYYDEDAYADGPDDYDYGYDVPFYFSPMYDVHDLEDMAADWEDDVVFGSTWH</sequence>
<protein>
    <recommendedName>
        <fullName evidence="4">F-box domain-containing protein</fullName>
    </recommendedName>
</protein>
<comment type="caution">
    <text evidence="2">The sequence shown here is derived from an EMBL/GenBank/DDBJ whole genome shotgun (WGS) entry which is preliminary data.</text>
</comment>
<feature type="region of interest" description="Disordered" evidence="1">
    <location>
        <begin position="509"/>
        <end position="544"/>
    </location>
</feature>
<evidence type="ECO:0000313" key="3">
    <source>
        <dbReference type="Proteomes" id="UP001437256"/>
    </source>
</evidence>
<dbReference type="InterPro" id="IPR032675">
    <property type="entry name" value="LRR_dom_sf"/>
</dbReference>
<dbReference type="Proteomes" id="UP001437256">
    <property type="component" value="Unassembled WGS sequence"/>
</dbReference>
<dbReference type="SUPFAM" id="SSF52047">
    <property type="entry name" value="RNI-like"/>
    <property type="match status" value="1"/>
</dbReference>
<dbReference type="Gene3D" id="3.80.10.10">
    <property type="entry name" value="Ribonuclease Inhibitor"/>
    <property type="match status" value="1"/>
</dbReference>
<reference evidence="2 3" key="1">
    <citation type="submission" date="2024-05" db="EMBL/GenBank/DDBJ databases">
        <title>A draft genome resource for the thread blight pathogen Marasmius tenuissimus strain MS-2.</title>
        <authorList>
            <person name="Yulfo-Soto G.E."/>
            <person name="Baruah I.K."/>
            <person name="Amoako-Attah I."/>
            <person name="Bukari Y."/>
            <person name="Meinhardt L.W."/>
            <person name="Bailey B.A."/>
            <person name="Cohen S.P."/>
        </authorList>
    </citation>
    <scope>NUCLEOTIDE SEQUENCE [LARGE SCALE GENOMIC DNA]</scope>
    <source>
        <strain evidence="2 3">MS-2</strain>
    </source>
</reference>
<proteinExistence type="predicted"/>
<evidence type="ECO:0000256" key="1">
    <source>
        <dbReference type="SAM" id="MobiDB-lite"/>
    </source>
</evidence>
<keyword evidence="3" id="KW-1185">Reference proteome</keyword>
<name>A0ABR3A370_9AGAR</name>
<organism evidence="2 3">
    <name type="scientific">Marasmius tenuissimus</name>
    <dbReference type="NCBI Taxonomy" id="585030"/>
    <lineage>
        <taxon>Eukaryota</taxon>
        <taxon>Fungi</taxon>
        <taxon>Dikarya</taxon>
        <taxon>Basidiomycota</taxon>
        <taxon>Agaricomycotina</taxon>
        <taxon>Agaricomycetes</taxon>
        <taxon>Agaricomycetidae</taxon>
        <taxon>Agaricales</taxon>
        <taxon>Marasmiineae</taxon>
        <taxon>Marasmiaceae</taxon>
        <taxon>Marasmius</taxon>
    </lineage>
</organism>
<dbReference type="EMBL" id="JBBXMP010000018">
    <property type="protein sequence ID" value="KAL0068436.1"/>
    <property type="molecule type" value="Genomic_DNA"/>
</dbReference>
<evidence type="ECO:0000313" key="2">
    <source>
        <dbReference type="EMBL" id="KAL0068436.1"/>
    </source>
</evidence>
<accession>A0ABR3A370</accession>
<evidence type="ECO:0008006" key="4">
    <source>
        <dbReference type="Google" id="ProtNLM"/>
    </source>
</evidence>
<gene>
    <name evidence="2" type="ORF">AAF712_004514</name>
</gene>